<reference evidence="5 7" key="2">
    <citation type="submission" date="2018-06" db="EMBL/GenBank/DDBJ databases">
        <authorList>
            <consortium name="Pathogen Informatics"/>
            <person name="Doyle S."/>
        </authorList>
    </citation>
    <scope>NUCLEOTIDE SEQUENCE [LARGE SCALE GENOMIC DNA]</scope>
    <source>
        <strain evidence="5 7">NCTC12239</strain>
    </source>
</reference>
<dbReference type="InterPro" id="IPR052362">
    <property type="entry name" value="HTH-GbsR_regulator"/>
</dbReference>
<dbReference type="SUPFAM" id="SSF46785">
    <property type="entry name" value="Winged helix' DNA-binding domain"/>
    <property type="match status" value="1"/>
</dbReference>
<evidence type="ECO:0000313" key="7">
    <source>
        <dbReference type="Proteomes" id="UP000254040"/>
    </source>
</evidence>
<keyword evidence="1" id="KW-0805">Transcription regulation</keyword>
<dbReference type="InterPro" id="IPR036388">
    <property type="entry name" value="WH-like_DNA-bd_sf"/>
</dbReference>
<dbReference type="Gene3D" id="1.10.10.10">
    <property type="entry name" value="Winged helix-like DNA-binding domain superfamily/Winged helix DNA-binding domain"/>
    <property type="match status" value="1"/>
</dbReference>
<keyword evidence="3" id="KW-0804">Transcription</keyword>
<dbReference type="AlphaFoldDB" id="A0A378K096"/>
<dbReference type="InterPro" id="IPR036390">
    <property type="entry name" value="WH_DNA-bd_sf"/>
</dbReference>
<evidence type="ECO:0000313" key="5">
    <source>
        <dbReference type="EMBL" id="STX63700.1"/>
    </source>
</evidence>
<protein>
    <recommendedName>
        <fullName evidence="8">Transcriptional regulator</fullName>
    </recommendedName>
</protein>
<keyword evidence="2" id="KW-0238">DNA-binding</keyword>
<organism evidence="5 7">
    <name type="scientific">Legionella moravica</name>
    <dbReference type="NCBI Taxonomy" id="39962"/>
    <lineage>
        <taxon>Bacteria</taxon>
        <taxon>Pseudomonadati</taxon>
        <taxon>Pseudomonadota</taxon>
        <taxon>Gammaproteobacteria</taxon>
        <taxon>Legionellales</taxon>
        <taxon>Legionellaceae</taxon>
        <taxon>Legionella</taxon>
    </lineage>
</organism>
<accession>A0A378K096</accession>
<evidence type="ECO:0000313" key="4">
    <source>
        <dbReference type="EMBL" id="KTD39447.1"/>
    </source>
</evidence>
<evidence type="ECO:0000313" key="6">
    <source>
        <dbReference type="Proteomes" id="UP000054985"/>
    </source>
</evidence>
<gene>
    <name evidence="4" type="ORF">Lmor_0098</name>
    <name evidence="5" type="ORF">NCTC12239_02648</name>
</gene>
<dbReference type="PANTHER" id="PTHR38465">
    <property type="entry name" value="HTH-TYPE TRANSCRIPTIONAL REGULATOR MJ1563-RELATED"/>
    <property type="match status" value="1"/>
</dbReference>
<dbReference type="RefSeq" id="WP_028383781.1">
    <property type="nucleotide sequence ID" value="NZ_UGOG01000001.1"/>
</dbReference>
<dbReference type="PANTHER" id="PTHR38465:SF1">
    <property type="entry name" value="HTH-TYPE TRANSCRIPTIONAL REGULATOR MJ1563-RELATED"/>
    <property type="match status" value="1"/>
</dbReference>
<dbReference type="GO" id="GO:0003677">
    <property type="term" value="F:DNA binding"/>
    <property type="evidence" value="ECO:0007669"/>
    <property type="project" value="UniProtKB-KW"/>
</dbReference>
<evidence type="ECO:0000256" key="3">
    <source>
        <dbReference type="ARBA" id="ARBA00023163"/>
    </source>
</evidence>
<dbReference type="Proteomes" id="UP000054985">
    <property type="component" value="Unassembled WGS sequence"/>
</dbReference>
<sequence length="151" mass="17483">MIIYSSTTFEALTQHFNLSGLSMSLSKILAFFLVSEDKVIAMKAMVEQLGIAKSTVSVEVARLEQMQFIEKTFKPNQRGHYYRLKPNLWSSALAKKQAELSALQSILQRAEKEFNSVPNSLKELQQYVAFMEQEWPQLIAKWQQYKRDNND</sequence>
<proteinExistence type="predicted"/>
<evidence type="ECO:0008006" key="8">
    <source>
        <dbReference type="Google" id="ProtNLM"/>
    </source>
</evidence>
<keyword evidence="6" id="KW-1185">Reference proteome</keyword>
<dbReference type="EMBL" id="LNYN01000002">
    <property type="protein sequence ID" value="KTD39447.1"/>
    <property type="molecule type" value="Genomic_DNA"/>
</dbReference>
<reference evidence="4 6" key="1">
    <citation type="submission" date="2015-11" db="EMBL/GenBank/DDBJ databases">
        <title>Genomic analysis of 38 Legionella species identifies large and diverse effector repertoires.</title>
        <authorList>
            <person name="Burstein D."/>
            <person name="Amaro F."/>
            <person name="Zusman T."/>
            <person name="Lifshitz Z."/>
            <person name="Cohen O."/>
            <person name="Gilbert J.A."/>
            <person name="Pupko T."/>
            <person name="Shuman H.A."/>
            <person name="Segal G."/>
        </authorList>
    </citation>
    <scope>NUCLEOTIDE SEQUENCE [LARGE SCALE GENOMIC DNA]</scope>
    <source>
        <strain evidence="4 6">ATCC 43877</strain>
    </source>
</reference>
<evidence type="ECO:0000256" key="2">
    <source>
        <dbReference type="ARBA" id="ARBA00023125"/>
    </source>
</evidence>
<dbReference type="Proteomes" id="UP000254040">
    <property type="component" value="Unassembled WGS sequence"/>
</dbReference>
<dbReference type="EMBL" id="UGOG01000001">
    <property type="protein sequence ID" value="STX63700.1"/>
    <property type="molecule type" value="Genomic_DNA"/>
</dbReference>
<name>A0A378K096_9GAMM</name>
<evidence type="ECO:0000256" key="1">
    <source>
        <dbReference type="ARBA" id="ARBA00023015"/>
    </source>
</evidence>
<dbReference type="STRING" id="39962.Lmor_0098"/>